<keyword evidence="10 13" id="KW-0411">Iron-sulfur</keyword>
<dbReference type="InterPro" id="IPR026851">
    <property type="entry name" value="Dna2/JHS1_DEXXQ-box"/>
</dbReference>
<evidence type="ECO:0000259" key="15">
    <source>
        <dbReference type="Pfam" id="PF08696"/>
    </source>
</evidence>
<dbReference type="SUPFAM" id="SSF52540">
    <property type="entry name" value="P-loop containing nucleoside triphosphate hydrolases"/>
    <property type="match status" value="1"/>
</dbReference>
<keyword evidence="8 13" id="KW-0067">ATP-binding</keyword>
<name>A0A834MP64_VESVU</name>
<evidence type="ECO:0000256" key="4">
    <source>
        <dbReference type="ARBA" id="ARBA00022759"/>
    </source>
</evidence>
<dbReference type="PANTHER" id="PTHR10887">
    <property type="entry name" value="DNA2/NAM7 HELICASE FAMILY"/>
    <property type="match status" value="1"/>
</dbReference>
<dbReference type="InterPro" id="IPR041679">
    <property type="entry name" value="DNA2/NAM7-like_C"/>
</dbReference>
<dbReference type="EC" id="3.1.-.-" evidence="13"/>
<dbReference type="CDD" id="cd18041">
    <property type="entry name" value="DEXXQc_DNA2"/>
    <property type="match status" value="1"/>
</dbReference>
<keyword evidence="9 13" id="KW-0408">Iron</keyword>
<keyword evidence="12 13" id="KW-0234">DNA repair</keyword>
<feature type="domain" description="DNA2 rift barrel" evidence="18">
    <location>
        <begin position="626"/>
        <end position="716"/>
    </location>
</feature>
<evidence type="ECO:0000256" key="14">
    <source>
        <dbReference type="SAM" id="MobiDB-lite"/>
    </source>
</evidence>
<evidence type="ECO:0000256" key="8">
    <source>
        <dbReference type="ARBA" id="ARBA00022840"/>
    </source>
</evidence>
<evidence type="ECO:0000313" key="19">
    <source>
        <dbReference type="EMBL" id="KAF7378814.1"/>
    </source>
</evidence>
<dbReference type="Pfam" id="PF08696">
    <property type="entry name" value="Dna2"/>
    <property type="match status" value="1"/>
</dbReference>
<keyword evidence="1 13" id="KW-0540">Nuclease</keyword>
<comment type="caution">
    <text evidence="19">The sequence shown here is derived from an EMBL/GenBank/DDBJ whole genome shotgun (WGS) entry which is preliminary data.</text>
</comment>
<dbReference type="Gene3D" id="2.40.30.270">
    <property type="match status" value="1"/>
</dbReference>
<dbReference type="EC" id="3.6.4.12" evidence="13"/>
<keyword evidence="13" id="KW-0235">DNA replication</keyword>
<accession>A0A834MP64</accession>
<dbReference type="GO" id="GO:0005634">
    <property type="term" value="C:nucleus"/>
    <property type="evidence" value="ECO:0007669"/>
    <property type="project" value="UniProtKB-SubCell"/>
</dbReference>
<dbReference type="Pfam" id="PF13086">
    <property type="entry name" value="AAA_11"/>
    <property type="match status" value="2"/>
</dbReference>
<proteinExistence type="inferred from homology"/>
<evidence type="ECO:0000256" key="13">
    <source>
        <dbReference type="RuleBase" id="RU367041"/>
    </source>
</evidence>
<keyword evidence="2 13" id="KW-0479">Metal-binding</keyword>
<dbReference type="GO" id="GO:0051539">
    <property type="term" value="F:4 iron, 4 sulfur cluster binding"/>
    <property type="evidence" value="ECO:0007669"/>
    <property type="project" value="UniProtKB-UniRule"/>
</dbReference>
<dbReference type="InterPro" id="IPR047187">
    <property type="entry name" value="SF1_C_Upf1"/>
</dbReference>
<keyword evidence="7 13" id="KW-0347">Helicase</keyword>
<evidence type="ECO:0000256" key="11">
    <source>
        <dbReference type="ARBA" id="ARBA00023125"/>
    </source>
</evidence>
<feature type="domain" description="DNA2/NAM7 helicase helicase" evidence="16">
    <location>
        <begin position="882"/>
        <end position="950"/>
    </location>
</feature>
<dbReference type="GO" id="GO:0003677">
    <property type="term" value="F:DNA binding"/>
    <property type="evidence" value="ECO:0007669"/>
    <property type="project" value="UniProtKB-UniRule"/>
</dbReference>
<reference evidence="19" key="1">
    <citation type="journal article" date="2020" name="G3 (Bethesda)">
        <title>High-Quality Assemblies for Three Invasive Social Wasps from the &lt;i&gt;Vespula&lt;/i&gt; Genus.</title>
        <authorList>
            <person name="Harrop T.W.R."/>
            <person name="Guhlin J."/>
            <person name="McLaughlin G.M."/>
            <person name="Permina E."/>
            <person name="Stockwell P."/>
            <person name="Gilligan J."/>
            <person name="Le Lec M.F."/>
            <person name="Gruber M.A.M."/>
            <person name="Quinn O."/>
            <person name="Lovegrove M."/>
            <person name="Duncan E.J."/>
            <person name="Remnant E.J."/>
            <person name="Van Eeckhoven J."/>
            <person name="Graham B."/>
            <person name="Knapp R.A."/>
            <person name="Langford K.W."/>
            <person name="Kronenberg Z."/>
            <person name="Press M.O."/>
            <person name="Eacker S.M."/>
            <person name="Wilson-Rankin E.E."/>
            <person name="Purcell J."/>
            <person name="Lester P.J."/>
            <person name="Dearden P.K."/>
        </authorList>
    </citation>
    <scope>NUCLEOTIDE SEQUENCE</scope>
    <source>
        <strain evidence="19">Marl-1</strain>
    </source>
</reference>
<dbReference type="EMBL" id="JACSEA010000024">
    <property type="protein sequence ID" value="KAF7378814.1"/>
    <property type="molecule type" value="Genomic_DNA"/>
</dbReference>
<keyword evidence="3 13" id="KW-0547">Nucleotide-binding</keyword>
<dbReference type="InterPro" id="IPR027417">
    <property type="entry name" value="P-loop_NTPase"/>
</dbReference>
<dbReference type="PANTHER" id="PTHR10887:SF433">
    <property type="entry name" value="DNA REPLICATION ATP-DEPENDENT HELICASE_NUCLEASE DNA2"/>
    <property type="match status" value="1"/>
</dbReference>
<comment type="subcellular location">
    <subcellularLocation>
        <location evidence="13">Nucleus</location>
    </subcellularLocation>
    <subcellularLocation>
        <location evidence="13">Chromosome</location>
    </subcellularLocation>
</comment>
<dbReference type="GO" id="GO:0071932">
    <property type="term" value="P:replication fork reversal"/>
    <property type="evidence" value="ECO:0007669"/>
    <property type="project" value="TreeGrafter"/>
</dbReference>
<keyword evidence="13" id="KW-0004">4Fe-4S</keyword>
<evidence type="ECO:0000256" key="2">
    <source>
        <dbReference type="ARBA" id="ARBA00022723"/>
    </source>
</evidence>
<keyword evidence="6 13" id="KW-0378">Hydrolase</keyword>
<evidence type="ECO:0000256" key="7">
    <source>
        <dbReference type="ARBA" id="ARBA00022806"/>
    </source>
</evidence>
<dbReference type="GO" id="GO:0033567">
    <property type="term" value="P:DNA replication, Okazaki fragment processing"/>
    <property type="evidence" value="ECO:0007669"/>
    <property type="project" value="UniProtKB-UniRule"/>
</dbReference>
<dbReference type="GO" id="GO:0006281">
    <property type="term" value="P:DNA repair"/>
    <property type="evidence" value="ECO:0007669"/>
    <property type="project" value="UniProtKB-KW"/>
</dbReference>
<keyword evidence="11 13" id="KW-0238">DNA-binding</keyword>
<keyword evidence="5 13" id="KW-0227">DNA damage</keyword>
<comment type="similarity">
    <text evidence="13">Belongs to the DNA2/NAM7 helicase family.</text>
</comment>
<evidence type="ECO:0000256" key="5">
    <source>
        <dbReference type="ARBA" id="ARBA00022763"/>
    </source>
</evidence>
<keyword evidence="13" id="KW-0511">Multifunctional enzyme</keyword>
<dbReference type="GO" id="GO:0017116">
    <property type="term" value="F:single-stranded DNA helicase activity"/>
    <property type="evidence" value="ECO:0007669"/>
    <property type="project" value="UniProtKB-UniRule"/>
</dbReference>
<dbReference type="InterPro" id="IPR014808">
    <property type="entry name" value="DNA_replication_fac_Dna2_N"/>
</dbReference>
<keyword evidence="13" id="KW-0158">Chromosome</keyword>
<feature type="domain" description="DNA2/NAM7 helicase helicase" evidence="16">
    <location>
        <begin position="780"/>
        <end position="873"/>
    </location>
</feature>
<dbReference type="GO" id="GO:0017108">
    <property type="term" value="F:5'-flap endonuclease activity"/>
    <property type="evidence" value="ECO:0007669"/>
    <property type="project" value="UniProtKB-UniRule"/>
</dbReference>
<evidence type="ECO:0000259" key="17">
    <source>
        <dbReference type="Pfam" id="PF13087"/>
    </source>
</evidence>
<evidence type="ECO:0000256" key="6">
    <source>
        <dbReference type="ARBA" id="ARBA00022801"/>
    </source>
</evidence>
<gene>
    <name evidence="19" type="ORF">HZH66_015048</name>
</gene>
<feature type="domain" description="DNA2/NAM7 helicase-like C-terminal" evidence="17">
    <location>
        <begin position="958"/>
        <end position="1171"/>
    </location>
</feature>
<feature type="domain" description="DNA replication factor Dna2 N-terminal" evidence="15">
    <location>
        <begin position="240"/>
        <end position="441"/>
    </location>
</feature>
<dbReference type="GO" id="GO:0005694">
    <property type="term" value="C:chromosome"/>
    <property type="evidence" value="ECO:0007669"/>
    <property type="project" value="UniProtKB-SubCell"/>
</dbReference>
<dbReference type="GO" id="GO:0005737">
    <property type="term" value="C:cytoplasm"/>
    <property type="evidence" value="ECO:0007669"/>
    <property type="project" value="TreeGrafter"/>
</dbReference>
<dbReference type="CDD" id="cd18808">
    <property type="entry name" value="SF1_C_Upf1"/>
    <property type="match status" value="1"/>
</dbReference>
<evidence type="ECO:0000259" key="18">
    <source>
        <dbReference type="Pfam" id="PF21123"/>
    </source>
</evidence>
<dbReference type="GO" id="GO:0046872">
    <property type="term" value="F:metal ion binding"/>
    <property type="evidence" value="ECO:0007669"/>
    <property type="project" value="UniProtKB-UniRule"/>
</dbReference>
<evidence type="ECO:0000256" key="10">
    <source>
        <dbReference type="ARBA" id="ARBA00023014"/>
    </source>
</evidence>
<dbReference type="GO" id="GO:0005524">
    <property type="term" value="F:ATP binding"/>
    <property type="evidence" value="ECO:0007669"/>
    <property type="project" value="UniProtKB-UniRule"/>
</dbReference>
<dbReference type="Pfam" id="PF13087">
    <property type="entry name" value="AAA_12"/>
    <property type="match status" value="1"/>
</dbReference>
<protein>
    <recommendedName>
        <fullName evidence="13">DNA replication ATP-dependent helicase/nuclease</fullName>
        <ecNumber evidence="13">3.1.-.-</ecNumber>
        <ecNumber evidence="13">3.6.4.12</ecNumber>
    </recommendedName>
</protein>
<evidence type="ECO:0000256" key="9">
    <source>
        <dbReference type="ARBA" id="ARBA00023004"/>
    </source>
</evidence>
<evidence type="ECO:0000256" key="3">
    <source>
        <dbReference type="ARBA" id="ARBA00022741"/>
    </source>
</evidence>
<evidence type="ECO:0000256" key="1">
    <source>
        <dbReference type="ARBA" id="ARBA00022722"/>
    </source>
</evidence>
<keyword evidence="13" id="KW-0539">Nucleus</keyword>
<dbReference type="CDD" id="cd22318">
    <property type="entry name" value="DNA2_N-like"/>
    <property type="match status" value="1"/>
</dbReference>
<organism evidence="19 20">
    <name type="scientific">Vespula vulgaris</name>
    <name type="common">Yellow jacket</name>
    <name type="synonym">Wasp</name>
    <dbReference type="NCBI Taxonomy" id="7454"/>
    <lineage>
        <taxon>Eukaryota</taxon>
        <taxon>Metazoa</taxon>
        <taxon>Ecdysozoa</taxon>
        <taxon>Arthropoda</taxon>
        <taxon>Hexapoda</taxon>
        <taxon>Insecta</taxon>
        <taxon>Pterygota</taxon>
        <taxon>Neoptera</taxon>
        <taxon>Endopterygota</taxon>
        <taxon>Hymenoptera</taxon>
        <taxon>Apocrita</taxon>
        <taxon>Aculeata</taxon>
        <taxon>Vespoidea</taxon>
        <taxon>Vespidae</taxon>
        <taxon>Vespinae</taxon>
        <taxon>Vespula</taxon>
    </lineage>
</organism>
<dbReference type="Proteomes" id="UP000614350">
    <property type="component" value="Unassembled WGS sequence"/>
</dbReference>
<dbReference type="InterPro" id="IPR048459">
    <property type="entry name" value="DNA2_Rift"/>
</dbReference>
<keyword evidence="4" id="KW-0255">Endonuclease</keyword>
<dbReference type="Pfam" id="PF21123">
    <property type="entry name" value="Dna2_Rift"/>
    <property type="match status" value="1"/>
</dbReference>
<evidence type="ECO:0000259" key="16">
    <source>
        <dbReference type="Pfam" id="PF13086"/>
    </source>
</evidence>
<dbReference type="AlphaFoldDB" id="A0A834MP64"/>
<comment type="catalytic activity">
    <reaction evidence="13">
        <text>ATP + H2O = ADP + phosphate + H(+)</text>
        <dbReference type="Rhea" id="RHEA:13065"/>
        <dbReference type="ChEBI" id="CHEBI:15377"/>
        <dbReference type="ChEBI" id="CHEBI:15378"/>
        <dbReference type="ChEBI" id="CHEBI:30616"/>
        <dbReference type="ChEBI" id="CHEBI:43474"/>
        <dbReference type="ChEBI" id="CHEBI:456216"/>
        <dbReference type="EC" id="3.6.4.12"/>
    </reaction>
</comment>
<dbReference type="InterPro" id="IPR045055">
    <property type="entry name" value="DNA2/NAM7-like"/>
</dbReference>
<evidence type="ECO:0000313" key="20">
    <source>
        <dbReference type="Proteomes" id="UP000614350"/>
    </source>
</evidence>
<comment type="function">
    <text evidence="13">Key enzyme involved in DNA replication and DNA repair. Involved in Okazaki fragments processing by cleaving long flaps that escape FEN1: flaps that are longer than 27 nucleotides are coated by replication protein A complex (RPA), leading to recruit DNA2 which cleaves the flap until it is too short to bind RPA and becomes a substrate for FEN1. Also involved in 5'-end resection of DNA during double-strand break (DSB) repair by mediating the cleavage of 5'-ssDNA.</text>
</comment>
<sequence length="1217" mass="138188">MKKSNLFQKKVSKSPIANNSQTKINSFFSRTCEFDKSKNIQNEDVLPEVEIINNPSSDNTTKKRKRSDNLDSGSNSKMKSTSFIDIDQSFFNNNVKIIEANKEKNMVSKECSNNSLNISKETINVLSNSLSQSECITNDIIVINNEETILSHCHNTKKNDQKCKLSTNSIDIIESSEIFNDIDDCDEINAEDLDEIFDCDWNIDSQINLNSFERCDVIDLQKNSKSMILKVQQHTNLKTFATVTCSGFWKDVQIKEGDIVMIQAKKELQNWIVDNDHGYIIIQPDTLISSTTVVGGLFCNRRAVLSQMFRKIESLPHLTSSQTVLTIGKIVHKLLQKSLTENIYKLSDITKMAEDELQSKDTIFMLYSTQSSFEKCKEEVFSYVPKISEFIQHYVHGTKQQAISNEKNNFKGKISEICDIEENIWLPKLGIKGKVDITVEVKINSRKKVMPIEIKTGRPSFSLEHRGQVILYIMMMALTGQDTDSGLLLYLRDNSIREINCGRAEKRDLILLRNTLADYFTKTKNIIFSSDLEDALKPMPLPEPINYYNSCLKCPYNNLCCAYLTKDDTLQLSDSHGIVKLSKEILNEFENNHIDFILKWVSLLQMEESMQSEQYIMKDIWTLTPEKREMKGKCISNLKVIGKVTEQYDKYKHLFVRTNGEAISTKSICTEFVQNEYIIVSTDTRINISSGFIIQIKKDAITVLLNSDITKRNAIGNFHIDKYASTNFFLTLFANIGGLLYDNEVCRKLRSIIIDRKPATFLAQLPRSIIFKIATILQSLNEVQQKAILKCLAANEYVLIKGMPGTGKTETVVTLIEVLFKLGFSIIVTSHTHNAVDNILLKLLHKNIDFIRLGSSHIIHPLLKNKSEEYLTSNCTSIEELESVYANKNIVGVTCFGAHHVLFEKRTFDVCIVDESTQVTQAAILGPLYYANKFILVGDPNQLPPVIKSKTARNLGAAESLFERLDSENNTVALTVQYRMNKSIMNLINKLTYNDELKAGNESIENATFISPNTRIPSSNERWVRAVLSPALDDSVIILDTGCTQDITIDFIHKQENITTDQVCSNIWEAALILYLVKALSQIGITSEQIGIIAAYKAQVVLIKNLINSEIEVNTVDQYQGRDKNIIFYSCAKSIKKKFDKMQDTGILEDQRRLTVAVTRAKHKLIIIADKNTISQYTPFMKLFNIIQVKNIINVNDASYDFTWESIAESLKENMCG</sequence>
<keyword evidence="20" id="KW-1185">Reference proteome</keyword>
<dbReference type="InterPro" id="IPR041677">
    <property type="entry name" value="DNA2/NAM7_AAA_11"/>
</dbReference>
<evidence type="ECO:0000256" key="12">
    <source>
        <dbReference type="ARBA" id="ARBA00023204"/>
    </source>
</evidence>
<feature type="region of interest" description="Disordered" evidence="14">
    <location>
        <begin position="46"/>
        <end position="78"/>
    </location>
</feature>
<dbReference type="Gene3D" id="3.40.50.300">
    <property type="entry name" value="P-loop containing nucleotide triphosphate hydrolases"/>
    <property type="match status" value="3"/>
</dbReference>